<comment type="caution">
    <text evidence="8">The sequence shown here is derived from an EMBL/GenBank/DDBJ whole genome shotgun (WGS) entry which is preliminary data.</text>
</comment>
<keyword evidence="5" id="KW-0802">TPR repeat</keyword>
<evidence type="ECO:0000256" key="1">
    <source>
        <dbReference type="ARBA" id="ARBA00004141"/>
    </source>
</evidence>
<evidence type="ECO:0000313" key="9">
    <source>
        <dbReference type="Proteomes" id="UP000176355"/>
    </source>
</evidence>
<feature type="transmembrane region" description="Helical" evidence="6">
    <location>
        <begin position="436"/>
        <end position="456"/>
    </location>
</feature>
<evidence type="ECO:0000259" key="7">
    <source>
        <dbReference type="Pfam" id="PF04932"/>
    </source>
</evidence>
<feature type="repeat" description="TPR" evidence="5">
    <location>
        <begin position="674"/>
        <end position="707"/>
    </location>
</feature>
<feature type="transmembrane region" description="Helical" evidence="6">
    <location>
        <begin position="168"/>
        <end position="188"/>
    </location>
</feature>
<dbReference type="InterPro" id="IPR019734">
    <property type="entry name" value="TPR_rpt"/>
</dbReference>
<dbReference type="PROSITE" id="PS50005">
    <property type="entry name" value="TPR"/>
    <property type="match status" value="3"/>
</dbReference>
<reference evidence="8 9" key="1">
    <citation type="journal article" date="2016" name="Nat. Commun.">
        <title>Thousands of microbial genomes shed light on interconnected biogeochemical processes in an aquifer system.</title>
        <authorList>
            <person name="Anantharaman K."/>
            <person name="Brown C.T."/>
            <person name="Hug L.A."/>
            <person name="Sharon I."/>
            <person name="Castelle C.J."/>
            <person name="Probst A.J."/>
            <person name="Thomas B.C."/>
            <person name="Singh A."/>
            <person name="Wilkins M.J."/>
            <person name="Karaoz U."/>
            <person name="Brodie E.L."/>
            <person name="Williams K.H."/>
            <person name="Hubbard S.S."/>
            <person name="Banfield J.F."/>
        </authorList>
    </citation>
    <scope>NUCLEOTIDE SEQUENCE [LARGE SCALE GENOMIC DNA]</scope>
</reference>
<feature type="transmembrane region" description="Helical" evidence="6">
    <location>
        <begin position="250"/>
        <end position="271"/>
    </location>
</feature>
<keyword evidence="2 6" id="KW-0812">Transmembrane</keyword>
<dbReference type="Gene3D" id="1.25.40.10">
    <property type="entry name" value="Tetratricopeptide repeat domain"/>
    <property type="match status" value="2"/>
</dbReference>
<dbReference type="Proteomes" id="UP000176355">
    <property type="component" value="Unassembled WGS sequence"/>
</dbReference>
<dbReference type="PANTHER" id="PTHR37422">
    <property type="entry name" value="TEICHURONIC ACID BIOSYNTHESIS PROTEIN TUAE"/>
    <property type="match status" value="1"/>
</dbReference>
<evidence type="ECO:0000256" key="2">
    <source>
        <dbReference type="ARBA" id="ARBA00022692"/>
    </source>
</evidence>
<dbReference type="STRING" id="1802333.A3G03_00365"/>
<protein>
    <recommendedName>
        <fullName evidence="7">O-antigen ligase-related domain-containing protein</fullName>
    </recommendedName>
</protein>
<sequence length="724" mass="82830">MNLNKILRWVALGGIFLVPFVPLVVANNLFFPFITGKAFVFRILVIIAAGAWLILALRDPDYRPKNSWILKALIVFVAVIGLADIFSVNSFKSFWSNFERMEGWVGIFHLFLYFLTASAMLNDWKHWKRFFQTSIVVSVIMAGYGIFQLAGVLVINQGGTRLDGTFGNATYLAVYMLFHIFLTFFLLLRERFSKTLQWTYGVIIALQLFILYHTATRGAVLGLVGGILIAAILIALFDKERLFLKKSARFTLVAILILIVGFIAIRNVAFIQKSAALSRLASISLNEATPRFMVWQMGWQGFKERPILGWGQESFNFVFNKYYNPKMFTQEQWFDRAHDIIFDWLIAGGLLGLLSYFSIFAALLFYIWRGKNGQLSFSEKAVFTGLLAGYFFQNIFVFDNIGSYLMFFSVLAFFHHSFGKPFPDKWDKKLVFDKTVANRIVAPLIVIVAVFGLYFFNAKPYLTSRELINALREKTIDQKFTLFEKALAYNSLGSAEIREQLSQMTLSVGASQAPVEWKQKYFDLSRSEFLKQIEVPKIGDARYELFLGSFLTRFQRYDEALAHLNKALELSPKKQIILFEIGLVYINSGKYNQALEVFRQAHELEKNYPDARDYYAVAAIYAGKNDLVKSLLEPIYGTTLVDGDNFIKAYADTNQYQKVLAIWQTRVEKNPNVIKNYIGLGASYLLVGQRTKAIEAIEKAVTLDSSFKEQGEYYIREIRAGRNP</sequence>
<evidence type="ECO:0000313" key="8">
    <source>
        <dbReference type="EMBL" id="OHA44132.1"/>
    </source>
</evidence>
<name>A0A1G2P951_9BACT</name>
<feature type="transmembrane region" description="Helical" evidence="6">
    <location>
        <begin position="103"/>
        <end position="121"/>
    </location>
</feature>
<gene>
    <name evidence="8" type="ORF">A3G03_00365</name>
</gene>
<dbReference type="GO" id="GO:0016020">
    <property type="term" value="C:membrane"/>
    <property type="evidence" value="ECO:0007669"/>
    <property type="project" value="UniProtKB-SubCell"/>
</dbReference>
<evidence type="ECO:0000256" key="3">
    <source>
        <dbReference type="ARBA" id="ARBA00022989"/>
    </source>
</evidence>
<feature type="repeat" description="TPR" evidence="5">
    <location>
        <begin position="541"/>
        <end position="574"/>
    </location>
</feature>
<dbReference type="PANTHER" id="PTHR37422:SF13">
    <property type="entry name" value="LIPOPOLYSACCHARIDE BIOSYNTHESIS PROTEIN PA4999-RELATED"/>
    <property type="match status" value="1"/>
</dbReference>
<evidence type="ECO:0000256" key="6">
    <source>
        <dbReference type="SAM" id="Phobius"/>
    </source>
</evidence>
<dbReference type="SMART" id="SM00028">
    <property type="entry name" value="TPR"/>
    <property type="match status" value="3"/>
</dbReference>
<dbReference type="EMBL" id="MHSL01000009">
    <property type="protein sequence ID" value="OHA44132.1"/>
    <property type="molecule type" value="Genomic_DNA"/>
</dbReference>
<accession>A0A1G2P951</accession>
<feature type="transmembrane region" description="Helical" evidence="6">
    <location>
        <begin position="69"/>
        <end position="91"/>
    </location>
</feature>
<dbReference type="SUPFAM" id="SSF48452">
    <property type="entry name" value="TPR-like"/>
    <property type="match status" value="1"/>
</dbReference>
<dbReference type="InterPro" id="IPR007016">
    <property type="entry name" value="O-antigen_ligase-rel_domated"/>
</dbReference>
<feature type="transmembrane region" description="Helical" evidence="6">
    <location>
        <begin position="7"/>
        <end position="26"/>
    </location>
</feature>
<feature type="transmembrane region" description="Helical" evidence="6">
    <location>
        <begin position="133"/>
        <end position="156"/>
    </location>
</feature>
<dbReference type="InterPro" id="IPR011990">
    <property type="entry name" value="TPR-like_helical_dom_sf"/>
</dbReference>
<feature type="transmembrane region" description="Helical" evidence="6">
    <location>
        <begin position="195"/>
        <end position="213"/>
    </location>
</feature>
<proteinExistence type="predicted"/>
<dbReference type="Pfam" id="PF04932">
    <property type="entry name" value="Wzy_C"/>
    <property type="match status" value="1"/>
</dbReference>
<dbReference type="InterPro" id="IPR051533">
    <property type="entry name" value="WaaL-like"/>
</dbReference>
<keyword evidence="4 6" id="KW-0472">Membrane</keyword>
<feature type="transmembrane region" description="Helical" evidence="6">
    <location>
        <begin position="38"/>
        <end position="57"/>
    </location>
</feature>
<evidence type="ECO:0000256" key="5">
    <source>
        <dbReference type="PROSITE-ProRule" id="PRU00339"/>
    </source>
</evidence>
<dbReference type="AlphaFoldDB" id="A0A1G2P951"/>
<keyword evidence="3 6" id="KW-1133">Transmembrane helix</keyword>
<organism evidence="8 9">
    <name type="scientific">Candidatus Taylorbacteria bacterium RIFCSPLOWO2_12_FULL_44_15c</name>
    <dbReference type="NCBI Taxonomy" id="1802333"/>
    <lineage>
        <taxon>Bacteria</taxon>
        <taxon>Candidatus Tayloriibacteriota</taxon>
    </lineage>
</organism>
<feature type="transmembrane region" description="Helical" evidence="6">
    <location>
        <begin position="344"/>
        <end position="368"/>
    </location>
</feature>
<feature type="transmembrane region" description="Helical" evidence="6">
    <location>
        <begin position="389"/>
        <end position="416"/>
    </location>
</feature>
<evidence type="ECO:0000256" key="4">
    <source>
        <dbReference type="ARBA" id="ARBA00023136"/>
    </source>
</evidence>
<comment type="subcellular location">
    <subcellularLocation>
        <location evidence="1">Membrane</location>
        <topology evidence="1">Multi-pass membrane protein</topology>
    </subcellularLocation>
</comment>
<dbReference type="Pfam" id="PF13424">
    <property type="entry name" value="TPR_12"/>
    <property type="match status" value="1"/>
</dbReference>
<feature type="domain" description="O-antigen ligase-related" evidence="7">
    <location>
        <begin position="203"/>
        <end position="357"/>
    </location>
</feature>
<dbReference type="Pfam" id="PF13181">
    <property type="entry name" value="TPR_8"/>
    <property type="match status" value="1"/>
</dbReference>
<feature type="repeat" description="TPR" evidence="5">
    <location>
        <begin position="575"/>
        <end position="608"/>
    </location>
</feature>
<feature type="transmembrane region" description="Helical" evidence="6">
    <location>
        <begin position="219"/>
        <end position="238"/>
    </location>
</feature>